<name>A0A9P7UC41_9PEZI</name>
<evidence type="ECO:0000313" key="1">
    <source>
        <dbReference type="EMBL" id="KAG7048896.1"/>
    </source>
</evidence>
<sequence length="90" mass="10318">MDEHNGAWRLDQAQAARGRNGVHIWYGRTANTSLRWVSRIILTRQRDWRNPAARPRRCVALGLRRQSRPLGPLLGGRQTSLPVLYGVSKF</sequence>
<reference evidence="1" key="1">
    <citation type="submission" date="2021-05" db="EMBL/GenBank/DDBJ databases">
        <title>Comparative genomics of three Colletotrichum scovillei strains and genetic complementation revealed genes involved fungal growth and virulence on chili pepper.</title>
        <authorList>
            <person name="Hsieh D.-K."/>
            <person name="Chuang S.-C."/>
            <person name="Chen C.-Y."/>
            <person name="Chao Y.-T."/>
            <person name="Lu M.-Y.J."/>
            <person name="Lee M.-H."/>
            <person name="Shih M.-C."/>
        </authorList>
    </citation>
    <scope>NUCLEOTIDE SEQUENCE</scope>
    <source>
        <strain evidence="1">Coll-153</strain>
    </source>
</reference>
<accession>A0A9P7UC41</accession>
<keyword evidence="2" id="KW-1185">Reference proteome</keyword>
<proteinExistence type="predicted"/>
<feature type="non-terminal residue" evidence="1">
    <location>
        <position position="90"/>
    </location>
</feature>
<dbReference type="AlphaFoldDB" id="A0A9P7UC41"/>
<comment type="caution">
    <text evidence="1">The sequence shown here is derived from an EMBL/GenBank/DDBJ whole genome shotgun (WGS) entry which is preliminary data.</text>
</comment>
<organism evidence="1 2">
    <name type="scientific">Colletotrichum scovillei</name>
    <dbReference type="NCBI Taxonomy" id="1209932"/>
    <lineage>
        <taxon>Eukaryota</taxon>
        <taxon>Fungi</taxon>
        <taxon>Dikarya</taxon>
        <taxon>Ascomycota</taxon>
        <taxon>Pezizomycotina</taxon>
        <taxon>Sordariomycetes</taxon>
        <taxon>Hypocreomycetidae</taxon>
        <taxon>Glomerellales</taxon>
        <taxon>Glomerellaceae</taxon>
        <taxon>Colletotrichum</taxon>
        <taxon>Colletotrichum acutatum species complex</taxon>
    </lineage>
</organism>
<dbReference type="Proteomes" id="UP000699042">
    <property type="component" value="Unassembled WGS sequence"/>
</dbReference>
<dbReference type="EMBL" id="JAESDN010000006">
    <property type="protein sequence ID" value="KAG7048896.1"/>
    <property type="molecule type" value="Genomic_DNA"/>
</dbReference>
<evidence type="ECO:0000313" key="2">
    <source>
        <dbReference type="Proteomes" id="UP000699042"/>
    </source>
</evidence>
<gene>
    <name evidence="1" type="ORF">JMJ77_014524</name>
</gene>
<protein>
    <submittedName>
        <fullName evidence="1">Uncharacterized protein</fullName>
    </submittedName>
</protein>